<keyword evidence="1" id="KW-0812">Transmembrane</keyword>
<reference evidence="2" key="2">
    <citation type="submission" date="2023-05" db="EMBL/GenBank/DDBJ databases">
        <authorList>
            <consortium name="Lawrence Berkeley National Laboratory"/>
            <person name="Steindorff A."/>
            <person name="Hensen N."/>
            <person name="Bonometti L."/>
            <person name="Westerberg I."/>
            <person name="Brannstrom I.O."/>
            <person name="Guillou S."/>
            <person name="Cros-Aarteil S."/>
            <person name="Calhoun S."/>
            <person name="Haridas S."/>
            <person name="Kuo A."/>
            <person name="Mondo S."/>
            <person name="Pangilinan J."/>
            <person name="Riley R."/>
            <person name="Labutti K."/>
            <person name="Andreopoulos B."/>
            <person name="Lipzen A."/>
            <person name="Chen C."/>
            <person name="Yanf M."/>
            <person name="Daum C."/>
            <person name="Ng V."/>
            <person name="Clum A."/>
            <person name="Ohm R."/>
            <person name="Martin F."/>
            <person name="Silar P."/>
            <person name="Natvig D."/>
            <person name="Lalanne C."/>
            <person name="Gautier V."/>
            <person name="Ament-Velasquez S.L."/>
            <person name="Kruys A."/>
            <person name="Hutchinson M.I."/>
            <person name="Powell A.J."/>
            <person name="Barry K."/>
            <person name="Miller A.N."/>
            <person name="Grigoriev I.V."/>
            <person name="Debuchy R."/>
            <person name="Gladieux P."/>
            <person name="Thoren M.H."/>
            <person name="Johannesson H."/>
        </authorList>
    </citation>
    <scope>NUCLEOTIDE SEQUENCE</scope>
    <source>
        <strain evidence="2">PSN243</strain>
    </source>
</reference>
<keyword evidence="1" id="KW-0472">Membrane</keyword>
<dbReference type="PANTHER" id="PTHR37577:SF1">
    <property type="entry name" value="INTEGRAL MEMBRANE PROTEIN"/>
    <property type="match status" value="1"/>
</dbReference>
<protein>
    <submittedName>
        <fullName evidence="2">Uncharacterized protein</fullName>
    </submittedName>
</protein>
<feature type="transmembrane region" description="Helical" evidence="1">
    <location>
        <begin position="26"/>
        <end position="47"/>
    </location>
</feature>
<dbReference type="AlphaFoldDB" id="A0AAV9GD53"/>
<evidence type="ECO:0000313" key="3">
    <source>
        <dbReference type="Proteomes" id="UP001321760"/>
    </source>
</evidence>
<feature type="transmembrane region" description="Helical" evidence="1">
    <location>
        <begin position="163"/>
        <end position="184"/>
    </location>
</feature>
<comment type="caution">
    <text evidence="2">The sequence shown here is derived from an EMBL/GenBank/DDBJ whole genome shotgun (WGS) entry which is preliminary data.</text>
</comment>
<organism evidence="2 3">
    <name type="scientific">Podospora aff. communis PSN243</name>
    <dbReference type="NCBI Taxonomy" id="3040156"/>
    <lineage>
        <taxon>Eukaryota</taxon>
        <taxon>Fungi</taxon>
        <taxon>Dikarya</taxon>
        <taxon>Ascomycota</taxon>
        <taxon>Pezizomycotina</taxon>
        <taxon>Sordariomycetes</taxon>
        <taxon>Sordariomycetidae</taxon>
        <taxon>Sordariales</taxon>
        <taxon>Podosporaceae</taxon>
        <taxon>Podospora</taxon>
    </lineage>
</organism>
<proteinExistence type="predicted"/>
<dbReference type="EMBL" id="MU865967">
    <property type="protein sequence ID" value="KAK4445288.1"/>
    <property type="molecule type" value="Genomic_DNA"/>
</dbReference>
<feature type="transmembrane region" description="Helical" evidence="1">
    <location>
        <begin position="196"/>
        <end position="218"/>
    </location>
</feature>
<dbReference type="Proteomes" id="UP001321760">
    <property type="component" value="Unassembled WGS sequence"/>
</dbReference>
<sequence length="377" mass="42419">MSQCSFNCFEDAGELQSNPDIGGTGVLVGFVGTAWFVVALVILHYFLALDPLKSPYWTPGDTEDDAQAAADDGFTPNSIDVFVIDGIRWVGAFIGSRLREGRASRSAYSWLDQRFSQRSRWEHAFRTAILSICDVQILTGLGILLSGYIGLFCYVSAYHWQVVVYLAWLSNLTHVACLTVLRGYLHHHRGERNLRLFSMTILWLALFPAIAPTAFFNWTADEPTAADPASNARCYFEPGVGRTLFDKNYTAIRNMNDETGRRKLQHFDGSAALESAIISSLLLFFSYFTRSVKLMRSWSHGFRTRVRERASRHYIAFLRRQADHGNQEGLSPAKIMLRERVVVRPLMAVYLCGKLYVDLLTSDFSDVSPPSGTRPDG</sequence>
<evidence type="ECO:0000313" key="2">
    <source>
        <dbReference type="EMBL" id="KAK4445288.1"/>
    </source>
</evidence>
<keyword evidence="1" id="KW-1133">Transmembrane helix</keyword>
<keyword evidence="3" id="KW-1185">Reference proteome</keyword>
<evidence type="ECO:0000256" key="1">
    <source>
        <dbReference type="SAM" id="Phobius"/>
    </source>
</evidence>
<dbReference type="InterPro" id="IPR053018">
    <property type="entry name" value="Elsinochrome_Biosynth-Asso"/>
</dbReference>
<feature type="transmembrane region" description="Helical" evidence="1">
    <location>
        <begin position="271"/>
        <end position="289"/>
    </location>
</feature>
<accession>A0AAV9GD53</accession>
<gene>
    <name evidence="2" type="ORF">QBC34DRAFT_165616</name>
</gene>
<dbReference type="PANTHER" id="PTHR37577">
    <property type="entry name" value="INTEGRAL MEMBRANE PROTEIN"/>
    <property type="match status" value="1"/>
</dbReference>
<feature type="transmembrane region" description="Helical" evidence="1">
    <location>
        <begin position="128"/>
        <end position="157"/>
    </location>
</feature>
<name>A0AAV9GD53_9PEZI</name>
<reference evidence="2" key="1">
    <citation type="journal article" date="2023" name="Mol. Phylogenet. Evol.">
        <title>Genome-scale phylogeny and comparative genomics of the fungal order Sordariales.</title>
        <authorList>
            <person name="Hensen N."/>
            <person name="Bonometti L."/>
            <person name="Westerberg I."/>
            <person name="Brannstrom I.O."/>
            <person name="Guillou S."/>
            <person name="Cros-Aarteil S."/>
            <person name="Calhoun S."/>
            <person name="Haridas S."/>
            <person name="Kuo A."/>
            <person name="Mondo S."/>
            <person name="Pangilinan J."/>
            <person name="Riley R."/>
            <person name="LaButti K."/>
            <person name="Andreopoulos B."/>
            <person name="Lipzen A."/>
            <person name="Chen C."/>
            <person name="Yan M."/>
            <person name="Daum C."/>
            <person name="Ng V."/>
            <person name="Clum A."/>
            <person name="Steindorff A."/>
            <person name="Ohm R.A."/>
            <person name="Martin F."/>
            <person name="Silar P."/>
            <person name="Natvig D.O."/>
            <person name="Lalanne C."/>
            <person name="Gautier V."/>
            <person name="Ament-Velasquez S.L."/>
            <person name="Kruys A."/>
            <person name="Hutchinson M.I."/>
            <person name="Powell A.J."/>
            <person name="Barry K."/>
            <person name="Miller A.N."/>
            <person name="Grigoriev I.V."/>
            <person name="Debuchy R."/>
            <person name="Gladieux P."/>
            <person name="Hiltunen Thoren M."/>
            <person name="Johannesson H."/>
        </authorList>
    </citation>
    <scope>NUCLEOTIDE SEQUENCE</scope>
    <source>
        <strain evidence="2">PSN243</strain>
    </source>
</reference>